<protein>
    <submittedName>
        <fullName evidence="2">Putative membrane protein</fullName>
    </submittedName>
</protein>
<keyword evidence="1" id="KW-0732">Signal</keyword>
<dbReference type="AlphaFoldDB" id="A0A7W6WBQ4"/>
<feature type="signal peptide" evidence="1">
    <location>
        <begin position="1"/>
        <end position="22"/>
    </location>
</feature>
<name>A0A7W6WBQ4_9PROT</name>
<evidence type="ECO:0000256" key="1">
    <source>
        <dbReference type="SAM" id="SignalP"/>
    </source>
</evidence>
<keyword evidence="3" id="KW-1185">Reference proteome</keyword>
<reference evidence="2 3" key="1">
    <citation type="submission" date="2020-08" db="EMBL/GenBank/DDBJ databases">
        <title>Genome sequencing of Purple Non-Sulfur Bacteria from various extreme environments.</title>
        <authorList>
            <person name="Mayer M."/>
        </authorList>
    </citation>
    <scope>NUCLEOTIDE SEQUENCE [LARGE SCALE GENOMIC DNA]</scope>
    <source>
        <strain evidence="2 3">JA131</strain>
    </source>
</reference>
<proteinExistence type="predicted"/>
<dbReference type="Proteomes" id="UP000554286">
    <property type="component" value="Unassembled WGS sequence"/>
</dbReference>
<evidence type="ECO:0000313" key="2">
    <source>
        <dbReference type="EMBL" id="MBB4267782.1"/>
    </source>
</evidence>
<feature type="chain" id="PRO_5030804158" evidence="1">
    <location>
        <begin position="23"/>
        <end position="70"/>
    </location>
</feature>
<gene>
    <name evidence="2" type="ORF">GGD89_003432</name>
</gene>
<dbReference type="EMBL" id="JACIGK010000034">
    <property type="protein sequence ID" value="MBB4267782.1"/>
    <property type="molecule type" value="Genomic_DNA"/>
</dbReference>
<dbReference type="RefSeq" id="WP_184047786.1">
    <property type="nucleotide sequence ID" value="NZ_JACIGK010000034.1"/>
</dbReference>
<evidence type="ECO:0000313" key="3">
    <source>
        <dbReference type="Proteomes" id="UP000554286"/>
    </source>
</evidence>
<organism evidence="2 3">
    <name type="scientific">Roseospira visakhapatnamensis</name>
    <dbReference type="NCBI Taxonomy" id="390880"/>
    <lineage>
        <taxon>Bacteria</taxon>
        <taxon>Pseudomonadati</taxon>
        <taxon>Pseudomonadota</taxon>
        <taxon>Alphaproteobacteria</taxon>
        <taxon>Rhodospirillales</taxon>
        <taxon>Rhodospirillaceae</taxon>
        <taxon>Roseospira</taxon>
    </lineage>
</organism>
<comment type="caution">
    <text evidence="2">The sequence shown here is derived from an EMBL/GenBank/DDBJ whole genome shotgun (WGS) entry which is preliminary data.</text>
</comment>
<accession>A0A7W6WBQ4</accession>
<sequence length="70" mass="6995">MRVSRIAIPVAAALALIGCASIDDIADVMTGAADRYCGGASDAGKAAVRDRLTGGRTLIHCPDGAPEATP</sequence>
<dbReference type="PROSITE" id="PS51257">
    <property type="entry name" value="PROKAR_LIPOPROTEIN"/>
    <property type="match status" value="1"/>
</dbReference>